<protein>
    <submittedName>
        <fullName evidence="7">DUF92 domain-containing protein</fullName>
    </submittedName>
</protein>
<dbReference type="Pfam" id="PF01940">
    <property type="entry name" value="DUF92"/>
    <property type="match status" value="1"/>
</dbReference>
<name>A0A6H1P8H1_PRIMG</name>
<organism evidence="7 8">
    <name type="scientific">Priestia megaterium</name>
    <name type="common">Bacillus megaterium</name>
    <dbReference type="NCBI Taxonomy" id="1404"/>
    <lineage>
        <taxon>Bacteria</taxon>
        <taxon>Bacillati</taxon>
        <taxon>Bacillota</taxon>
        <taxon>Bacilli</taxon>
        <taxon>Bacillales</taxon>
        <taxon>Bacillaceae</taxon>
        <taxon>Priestia</taxon>
    </lineage>
</organism>
<dbReference type="InterPro" id="IPR002794">
    <property type="entry name" value="DUF92_TMEM19"/>
</dbReference>
<sequence>MIIAILIFVGILLTGAAGYKSKSLTRSGAFAAILVGLAVYLGFGENGLFLLGVFFASSSFWSKYKSSDKSIIEEKLAKGATRDWRQVAANGGAAGLFSIIQYFNNDMIWLVGFIVCLASANSDTWASEIGSLSKKEPLYIRSFKRVEKGTSGAISLLGSLASLAGSFLISIIGFWLFDLSYFLTALVFLFGFFGNVFDTLIGAFYQQVYVCVKCGIETEKKRHCDLPTNRIKGSIFVDNDMVNFLSGFVAAMSAIGVIYLNN</sequence>
<comment type="similarity">
    <text evidence="2">Belongs to the TMEM19 family.</text>
</comment>
<dbReference type="Proteomes" id="UP000501868">
    <property type="component" value="Chromosome"/>
</dbReference>
<gene>
    <name evidence="7" type="ORF">HFZ78_27035</name>
</gene>
<evidence type="ECO:0000313" key="7">
    <source>
        <dbReference type="EMBL" id="QIZ09900.1"/>
    </source>
</evidence>
<feature type="transmembrane region" description="Helical" evidence="6">
    <location>
        <begin position="153"/>
        <end position="176"/>
    </location>
</feature>
<accession>A0A6H1P8H1</accession>
<reference evidence="7 8" key="2">
    <citation type="submission" date="2020-04" db="EMBL/GenBank/DDBJ databases">
        <authorList>
            <person name="Fomenkov A."/>
            <person name="Anton B.P."/>
            <person name="Roberts R.J."/>
        </authorList>
    </citation>
    <scope>NUCLEOTIDE SEQUENCE [LARGE SCALE GENOMIC DNA]</scope>
    <source>
        <strain evidence="7 8">S2</strain>
    </source>
</reference>
<dbReference type="PANTHER" id="PTHR13353:SF5">
    <property type="entry name" value="TRANSMEMBRANE PROTEIN 19"/>
    <property type="match status" value="1"/>
</dbReference>
<dbReference type="GO" id="GO:0016020">
    <property type="term" value="C:membrane"/>
    <property type="evidence" value="ECO:0007669"/>
    <property type="project" value="UniProtKB-SubCell"/>
</dbReference>
<evidence type="ECO:0000256" key="3">
    <source>
        <dbReference type="ARBA" id="ARBA00022692"/>
    </source>
</evidence>
<reference evidence="7 8" key="1">
    <citation type="submission" date="2020-04" db="EMBL/GenBank/DDBJ databases">
        <title>Genome-Wide Identification of 5-Methylcytosine Sites in Bacterial Genomes By High-Throughput Sequencing of MspJI Restriction Fragments.</title>
        <authorList>
            <person name="Wu V."/>
        </authorList>
    </citation>
    <scope>NUCLEOTIDE SEQUENCE [LARGE SCALE GENOMIC DNA]</scope>
    <source>
        <strain evidence="7 8">S2</strain>
    </source>
</reference>
<feature type="transmembrane region" description="Helical" evidence="6">
    <location>
        <begin position="241"/>
        <end position="260"/>
    </location>
</feature>
<keyword evidence="4 6" id="KW-1133">Transmembrane helix</keyword>
<dbReference type="PANTHER" id="PTHR13353">
    <property type="entry name" value="TRANSMEMBRANE PROTEIN 19"/>
    <property type="match status" value="1"/>
</dbReference>
<evidence type="ECO:0000256" key="6">
    <source>
        <dbReference type="SAM" id="Phobius"/>
    </source>
</evidence>
<keyword evidence="5 6" id="KW-0472">Membrane</keyword>
<dbReference type="AlphaFoldDB" id="A0A6H1P8H1"/>
<evidence type="ECO:0000256" key="2">
    <source>
        <dbReference type="ARBA" id="ARBA00009012"/>
    </source>
</evidence>
<feature type="transmembrane region" description="Helical" evidence="6">
    <location>
        <begin position="28"/>
        <end position="56"/>
    </location>
</feature>
<feature type="transmembrane region" description="Helical" evidence="6">
    <location>
        <begin position="182"/>
        <end position="205"/>
    </location>
</feature>
<keyword evidence="3 6" id="KW-0812">Transmembrane</keyword>
<evidence type="ECO:0000256" key="1">
    <source>
        <dbReference type="ARBA" id="ARBA00004141"/>
    </source>
</evidence>
<evidence type="ECO:0000256" key="4">
    <source>
        <dbReference type="ARBA" id="ARBA00022989"/>
    </source>
</evidence>
<proteinExistence type="inferred from homology"/>
<evidence type="ECO:0000313" key="8">
    <source>
        <dbReference type="Proteomes" id="UP000501868"/>
    </source>
</evidence>
<dbReference type="EMBL" id="CP051128">
    <property type="protein sequence ID" value="QIZ09900.1"/>
    <property type="molecule type" value="Genomic_DNA"/>
</dbReference>
<evidence type="ECO:0000256" key="5">
    <source>
        <dbReference type="ARBA" id="ARBA00023136"/>
    </source>
</evidence>
<comment type="subcellular location">
    <subcellularLocation>
        <location evidence="1">Membrane</location>
        <topology evidence="1">Multi-pass membrane protein</topology>
    </subcellularLocation>
</comment>